<feature type="compositionally biased region" description="Polar residues" evidence="1">
    <location>
        <begin position="82"/>
        <end position="91"/>
    </location>
</feature>
<evidence type="ECO:0000313" key="2">
    <source>
        <dbReference type="EMBL" id="KAG1299458.1"/>
    </source>
</evidence>
<gene>
    <name evidence="2" type="ORF">G6F64_012847</name>
</gene>
<dbReference type="OrthoDB" id="10281376at2759"/>
<name>A0A9P6WWF8_RHIOR</name>
<comment type="caution">
    <text evidence="2">The sequence shown here is derived from an EMBL/GenBank/DDBJ whole genome shotgun (WGS) entry which is preliminary data.</text>
</comment>
<evidence type="ECO:0000313" key="3">
    <source>
        <dbReference type="Proteomes" id="UP000716291"/>
    </source>
</evidence>
<feature type="region of interest" description="Disordered" evidence="1">
    <location>
        <begin position="1"/>
        <end position="24"/>
    </location>
</feature>
<evidence type="ECO:0000256" key="1">
    <source>
        <dbReference type="SAM" id="MobiDB-lite"/>
    </source>
</evidence>
<reference evidence="2" key="1">
    <citation type="journal article" date="2020" name="Microb. Genom.">
        <title>Genetic diversity of clinical and environmental Mucorales isolates obtained from an investigation of mucormycosis cases among solid organ transplant recipients.</title>
        <authorList>
            <person name="Nguyen M.H."/>
            <person name="Kaul D."/>
            <person name="Muto C."/>
            <person name="Cheng S.J."/>
            <person name="Richter R.A."/>
            <person name="Bruno V.M."/>
            <person name="Liu G."/>
            <person name="Beyhan S."/>
            <person name="Sundermann A.J."/>
            <person name="Mounaud S."/>
            <person name="Pasculle A.W."/>
            <person name="Nierman W.C."/>
            <person name="Driscoll E."/>
            <person name="Cumbie R."/>
            <person name="Clancy C.J."/>
            <person name="Dupont C.L."/>
        </authorList>
    </citation>
    <scope>NUCLEOTIDE SEQUENCE</scope>
    <source>
        <strain evidence="2">GL11</strain>
    </source>
</reference>
<accession>A0A9P6WWF8</accession>
<feature type="region of interest" description="Disordered" evidence="1">
    <location>
        <begin position="78"/>
        <end position="97"/>
    </location>
</feature>
<sequence>MLPIKLSGDMAPNQGVSEEQDTDMEPAEEILFLDEDVAEDRQLKHSAKTTTIQQLQTTTTISNCNIVNVITEQPRKALGKNQKIQKNQEQGHYNIPQYGIPPGGRLSHFIHNWKKITINQWPLSVIN</sequence>
<organism evidence="2 3">
    <name type="scientific">Rhizopus oryzae</name>
    <name type="common">Mucormycosis agent</name>
    <name type="synonym">Rhizopus arrhizus var. delemar</name>
    <dbReference type="NCBI Taxonomy" id="64495"/>
    <lineage>
        <taxon>Eukaryota</taxon>
        <taxon>Fungi</taxon>
        <taxon>Fungi incertae sedis</taxon>
        <taxon>Mucoromycota</taxon>
        <taxon>Mucoromycotina</taxon>
        <taxon>Mucoromycetes</taxon>
        <taxon>Mucorales</taxon>
        <taxon>Mucorineae</taxon>
        <taxon>Rhizopodaceae</taxon>
        <taxon>Rhizopus</taxon>
    </lineage>
</organism>
<dbReference type="AlphaFoldDB" id="A0A9P6WWF8"/>
<protein>
    <submittedName>
        <fullName evidence="2">Uncharacterized protein</fullName>
    </submittedName>
</protein>
<dbReference type="EMBL" id="JAANQT010004348">
    <property type="protein sequence ID" value="KAG1299458.1"/>
    <property type="molecule type" value="Genomic_DNA"/>
</dbReference>
<dbReference type="Proteomes" id="UP000716291">
    <property type="component" value="Unassembled WGS sequence"/>
</dbReference>
<keyword evidence="3" id="KW-1185">Reference proteome</keyword>
<proteinExistence type="predicted"/>